<proteinExistence type="predicted"/>
<dbReference type="AlphaFoldDB" id="A0A226X7P0"/>
<dbReference type="Proteomes" id="UP000214720">
    <property type="component" value="Unassembled WGS sequence"/>
</dbReference>
<name>A0A226X7P0_CABSO</name>
<accession>A0A226X7P0</accession>
<evidence type="ECO:0000313" key="1">
    <source>
        <dbReference type="EMBL" id="OXC79486.1"/>
    </source>
</evidence>
<dbReference type="EMBL" id="MTHB01000037">
    <property type="protein sequence ID" value="OXC79486.1"/>
    <property type="molecule type" value="Genomic_DNA"/>
</dbReference>
<sequence>MTDVFLRKIPRRLKRKTIGPKLFKTSDQAYDAALLCLY</sequence>
<gene>
    <name evidence="1" type="ORF">BSU04_06625</name>
</gene>
<protein>
    <submittedName>
        <fullName evidence="1">Uncharacterized protein</fullName>
    </submittedName>
</protein>
<evidence type="ECO:0000313" key="2">
    <source>
        <dbReference type="Proteomes" id="UP000214720"/>
    </source>
</evidence>
<organism evidence="1 2">
    <name type="scientific">Caballeronia sordidicola</name>
    <name type="common">Burkholderia sordidicola</name>
    <dbReference type="NCBI Taxonomy" id="196367"/>
    <lineage>
        <taxon>Bacteria</taxon>
        <taxon>Pseudomonadati</taxon>
        <taxon>Pseudomonadota</taxon>
        <taxon>Betaproteobacteria</taxon>
        <taxon>Burkholderiales</taxon>
        <taxon>Burkholderiaceae</taxon>
        <taxon>Caballeronia</taxon>
    </lineage>
</organism>
<reference evidence="2" key="1">
    <citation type="submission" date="2017-01" db="EMBL/GenBank/DDBJ databases">
        <title>Genome Analysis of Deinococcus marmoris KOPRI26562.</title>
        <authorList>
            <person name="Kim J.H."/>
            <person name="Oh H.-M."/>
        </authorList>
    </citation>
    <scope>NUCLEOTIDE SEQUENCE [LARGE SCALE GENOMIC DNA]</scope>
    <source>
        <strain evidence="2">PAMC 26633</strain>
    </source>
</reference>
<comment type="caution">
    <text evidence="1">The sequence shown here is derived from an EMBL/GenBank/DDBJ whole genome shotgun (WGS) entry which is preliminary data.</text>
</comment>